<feature type="region of interest" description="Disordered" evidence="1">
    <location>
        <begin position="1"/>
        <end position="71"/>
    </location>
</feature>
<sequence length="689" mass="76843">MDRCPVTSTALKPDGKAHRRSNVPSRTSRSRSKSRNPSPRKQSSKQTTTMILEHRKSKEERSQSPRRKTSLATIELDQKLASTRTSSKETISCTSQSSRLNKYKIPKKSTVLDSASESSVSKSDQTVEAILKAKMVKSVSTPQPQLSLIASESQPSLLNNKERKEANVRMGNVKTLEERDSQRKQRQPLQAKRRLAQNSASNLKCKSEDDILRIPKKGATNTTKVFADLPDYEDSLDQDDDDEGTDADLNNPIPKILKMVKDDNNNGVGTEPHGPVVSEVTAMDVDIDVHMDLSPPLASSKIIVVPDTNIWINNLGLIETIVNKDFAKPVIIVIPWMVLQELDVGLHQKAKPGQSLAQMRRPVQYIHSLLASNHPKIKGQKAYEAAISKLKFDEIVADDSILNCAVQNLKINTTVIFLSNDKNLLNKALVNEIIACSSGNAMDKITEAVLGSNLQPRTPCLPFSPPSSFLIPSASTNSVLYPPNLAVKRRLESSDSNSSNDSLDYILDNNNDVEMQEEASDPSQPLCKVRAVGNTFSSSFKPEEADSFQALESALLKAFSYIIRRKMIEDYGMGGWEYALKIKPPWTLVNAVKCMLVHWIANFSYVFSRRGQTHLESLKPLVESHKYARSDSRKRLEERIIDTCISLFNFLHKDFEEADTIVECRRILLELSLPGANNSFDVTNQSNQL</sequence>
<feature type="compositionally biased region" description="Basic and acidic residues" evidence="1">
    <location>
        <begin position="52"/>
        <end position="63"/>
    </location>
</feature>
<dbReference type="OrthoDB" id="548295at2759"/>
<reference evidence="3 4" key="1">
    <citation type="submission" date="2015-12" db="EMBL/GenBank/DDBJ databases">
        <title>The genome of Folsomia candida.</title>
        <authorList>
            <person name="Faddeeva A."/>
            <person name="Derks M.F."/>
            <person name="Anvar Y."/>
            <person name="Smit S."/>
            <person name="Van Straalen N."/>
            <person name="Roelofs D."/>
        </authorList>
    </citation>
    <scope>NUCLEOTIDE SEQUENCE [LARGE SCALE GENOMIC DNA]</scope>
    <source>
        <strain evidence="3 4">VU population</strain>
        <tissue evidence="3">Whole body</tissue>
    </source>
</reference>
<evidence type="ECO:0000256" key="1">
    <source>
        <dbReference type="SAM" id="MobiDB-lite"/>
    </source>
</evidence>
<dbReference type="Pfam" id="PF13638">
    <property type="entry name" value="PIN_4"/>
    <property type="match status" value="1"/>
</dbReference>
<dbReference type="OMA" id="MLYIPYI"/>
<dbReference type="SUPFAM" id="SSF88723">
    <property type="entry name" value="PIN domain-like"/>
    <property type="match status" value="1"/>
</dbReference>
<proteinExistence type="predicted"/>
<feature type="compositionally biased region" description="Polar residues" evidence="1">
    <location>
        <begin position="1"/>
        <end position="10"/>
    </location>
</feature>
<comment type="caution">
    <text evidence="3">The sequence shown here is derived from an EMBL/GenBank/DDBJ whole genome shotgun (WGS) entry which is preliminary data.</text>
</comment>
<protein>
    <submittedName>
        <fullName evidence="3">Transcriptional protein SWT1</fullName>
    </submittedName>
</protein>
<organism evidence="3 4">
    <name type="scientific">Folsomia candida</name>
    <name type="common">Springtail</name>
    <dbReference type="NCBI Taxonomy" id="158441"/>
    <lineage>
        <taxon>Eukaryota</taxon>
        <taxon>Metazoa</taxon>
        <taxon>Ecdysozoa</taxon>
        <taxon>Arthropoda</taxon>
        <taxon>Hexapoda</taxon>
        <taxon>Collembola</taxon>
        <taxon>Entomobryomorpha</taxon>
        <taxon>Isotomoidea</taxon>
        <taxon>Isotomidae</taxon>
        <taxon>Proisotominae</taxon>
        <taxon>Folsomia</taxon>
    </lineage>
</organism>
<feature type="compositionally biased region" description="Acidic residues" evidence="1">
    <location>
        <begin position="230"/>
        <end position="246"/>
    </location>
</feature>
<feature type="compositionally biased region" description="Polar residues" evidence="1">
    <location>
        <begin position="147"/>
        <end position="159"/>
    </location>
</feature>
<accession>A0A226EME2</accession>
<dbReference type="InterPro" id="IPR029060">
    <property type="entry name" value="PIN-like_dom_sf"/>
</dbReference>
<dbReference type="CDD" id="cd18727">
    <property type="entry name" value="PIN_Swt1-like"/>
    <property type="match status" value="1"/>
</dbReference>
<dbReference type="AlphaFoldDB" id="A0A226EME2"/>
<feature type="domain" description="PIN" evidence="2">
    <location>
        <begin position="302"/>
        <end position="426"/>
    </location>
</feature>
<dbReference type="PANTHER" id="PTHR16161">
    <property type="entry name" value="TRANSCRIPTIONAL PROTEIN SWT1"/>
    <property type="match status" value="1"/>
</dbReference>
<dbReference type="GO" id="GO:0005634">
    <property type="term" value="C:nucleus"/>
    <property type="evidence" value="ECO:0007669"/>
    <property type="project" value="TreeGrafter"/>
</dbReference>
<dbReference type="InterPro" id="IPR002716">
    <property type="entry name" value="PIN_dom"/>
</dbReference>
<dbReference type="SMART" id="SM00670">
    <property type="entry name" value="PINc"/>
    <property type="match status" value="1"/>
</dbReference>
<dbReference type="Proteomes" id="UP000198287">
    <property type="component" value="Unassembled WGS sequence"/>
</dbReference>
<dbReference type="InterPro" id="IPR052626">
    <property type="entry name" value="SWT1_Regulator"/>
</dbReference>
<gene>
    <name evidence="3" type="ORF">Fcan01_07817</name>
</gene>
<dbReference type="PANTHER" id="PTHR16161:SF0">
    <property type="entry name" value="TRANSCRIPTIONAL PROTEIN SWT1"/>
    <property type="match status" value="1"/>
</dbReference>
<keyword evidence="4" id="KW-1185">Reference proteome</keyword>
<evidence type="ECO:0000259" key="2">
    <source>
        <dbReference type="SMART" id="SM00670"/>
    </source>
</evidence>
<feature type="compositionally biased region" description="Low complexity" evidence="1">
    <location>
        <begin position="35"/>
        <end position="45"/>
    </location>
</feature>
<evidence type="ECO:0000313" key="4">
    <source>
        <dbReference type="Proteomes" id="UP000198287"/>
    </source>
</evidence>
<evidence type="ECO:0000313" key="3">
    <source>
        <dbReference type="EMBL" id="OXA58855.1"/>
    </source>
</evidence>
<dbReference type="STRING" id="158441.A0A226EME2"/>
<feature type="region of interest" description="Disordered" evidence="1">
    <location>
        <begin position="230"/>
        <end position="251"/>
    </location>
</feature>
<dbReference type="Gene3D" id="3.40.50.1010">
    <property type="entry name" value="5'-nuclease"/>
    <property type="match status" value="1"/>
</dbReference>
<feature type="region of interest" description="Disordered" evidence="1">
    <location>
        <begin position="147"/>
        <end position="202"/>
    </location>
</feature>
<dbReference type="EMBL" id="LNIX01000003">
    <property type="protein sequence ID" value="OXA58855.1"/>
    <property type="molecule type" value="Genomic_DNA"/>
</dbReference>
<name>A0A226EME2_FOLCA</name>